<dbReference type="Proteomes" id="UP000274097">
    <property type="component" value="Unassembled WGS sequence"/>
</dbReference>
<keyword evidence="2" id="KW-0732">Signal</keyword>
<evidence type="ECO:0000313" key="6">
    <source>
        <dbReference type="Proteomes" id="UP000278036"/>
    </source>
</evidence>
<evidence type="ECO:0000256" key="1">
    <source>
        <dbReference type="SAM" id="MobiDB-lite"/>
    </source>
</evidence>
<feature type="signal peptide" evidence="2">
    <location>
        <begin position="1"/>
        <end position="24"/>
    </location>
</feature>
<feature type="region of interest" description="Disordered" evidence="1">
    <location>
        <begin position="23"/>
        <end position="109"/>
    </location>
</feature>
<evidence type="ECO:0000313" key="3">
    <source>
        <dbReference type="EMBL" id="RKK01626.1"/>
    </source>
</evidence>
<feature type="compositionally biased region" description="Low complexity" evidence="1">
    <location>
        <begin position="68"/>
        <end position="80"/>
    </location>
</feature>
<sequence>MARIPLAFAAATLAATLGGNLAQAQSSPAYPTPSVPSASGHPMPVAPGGSYGAMQHRSMPGQPGMAHGSQMGSTMSSGMGSTMGSGTAGTTMTPQGPVVQTPTQPFNGLALPQQGVGDGAYNGGGVVLEYMPDGSRRVVQQ</sequence>
<evidence type="ECO:0000313" key="5">
    <source>
        <dbReference type="Proteomes" id="UP000274097"/>
    </source>
</evidence>
<dbReference type="Proteomes" id="UP000278036">
    <property type="component" value="Unassembled WGS sequence"/>
</dbReference>
<reference evidence="3 6" key="1">
    <citation type="submission" date="2018-09" db="EMBL/GenBank/DDBJ databases">
        <title>Roseomonas sp. nov., isolated from feces of Tibetan antelopes in the Qinghai-Tibet plateau, China.</title>
        <authorList>
            <person name="Tian Z."/>
        </authorList>
    </citation>
    <scope>NUCLEOTIDE SEQUENCE [LARGE SCALE GENOMIC DNA]</scope>
    <source>
        <strain evidence="4 5">Z23</strain>
        <strain evidence="3 6">Z24</strain>
    </source>
</reference>
<comment type="caution">
    <text evidence="3">The sequence shown here is derived from an EMBL/GenBank/DDBJ whole genome shotgun (WGS) entry which is preliminary data.</text>
</comment>
<evidence type="ECO:0000313" key="4">
    <source>
        <dbReference type="EMBL" id="RMI26696.1"/>
    </source>
</evidence>
<accession>A0A3A9JDB4</accession>
<gene>
    <name evidence="3" type="ORF">D6Z83_23985</name>
    <name evidence="4" type="ORF">EBE87_05410</name>
</gene>
<keyword evidence="5" id="KW-1185">Reference proteome</keyword>
<name>A0A3A9JDB4_9PROT</name>
<feature type="compositionally biased region" description="Low complexity" evidence="1">
    <location>
        <begin position="88"/>
        <end position="105"/>
    </location>
</feature>
<dbReference type="RefSeq" id="WP_120640693.1">
    <property type="nucleotide sequence ID" value="NZ_RAQU01000241.1"/>
</dbReference>
<dbReference type="AlphaFoldDB" id="A0A3A9JDB4"/>
<protein>
    <submittedName>
        <fullName evidence="3">Uncharacterized protein</fullName>
    </submittedName>
</protein>
<dbReference type="EMBL" id="RAQU01000241">
    <property type="protein sequence ID" value="RKK01626.1"/>
    <property type="molecule type" value="Genomic_DNA"/>
</dbReference>
<organism evidence="3 6">
    <name type="scientific">Teichococcus wenyumeiae</name>
    <dbReference type="NCBI Taxonomy" id="2478470"/>
    <lineage>
        <taxon>Bacteria</taxon>
        <taxon>Pseudomonadati</taxon>
        <taxon>Pseudomonadota</taxon>
        <taxon>Alphaproteobacteria</taxon>
        <taxon>Acetobacterales</taxon>
        <taxon>Roseomonadaceae</taxon>
        <taxon>Roseomonas</taxon>
    </lineage>
</organism>
<dbReference type="EMBL" id="RFLX01000002">
    <property type="protein sequence ID" value="RMI26696.1"/>
    <property type="molecule type" value="Genomic_DNA"/>
</dbReference>
<feature type="chain" id="PRO_5017396091" evidence="2">
    <location>
        <begin position="25"/>
        <end position="141"/>
    </location>
</feature>
<evidence type="ECO:0000256" key="2">
    <source>
        <dbReference type="SAM" id="SignalP"/>
    </source>
</evidence>
<dbReference type="InParanoid" id="A0A3A9JDB4"/>
<proteinExistence type="predicted"/>